<evidence type="ECO:0000256" key="1">
    <source>
        <dbReference type="ARBA" id="ARBA00004752"/>
    </source>
</evidence>
<dbReference type="Gene3D" id="3.40.1190.10">
    <property type="entry name" value="Mur-like, catalytic domain"/>
    <property type="match status" value="1"/>
</dbReference>
<gene>
    <name evidence="2" type="ORF">OTJ99_002107</name>
</gene>
<dbReference type="PANTHER" id="PTHR23135:SF18">
    <property type="entry name" value="CYANOPHYCIN SYNTHETASE"/>
    <property type="match status" value="1"/>
</dbReference>
<organism evidence="2 3">
    <name type="scientific">Caldicellulosiruptor naganoensis</name>
    <dbReference type="NCBI Taxonomy" id="29324"/>
    <lineage>
        <taxon>Bacteria</taxon>
        <taxon>Bacillati</taxon>
        <taxon>Bacillota</taxon>
        <taxon>Bacillota incertae sedis</taxon>
        <taxon>Caldicellulosiruptorales</taxon>
        <taxon>Caldicellulosiruptoraceae</taxon>
        <taxon>Caldicellulosiruptor</taxon>
    </lineage>
</organism>
<protein>
    <recommendedName>
        <fullName evidence="4">Mur ligase central domain-containing protein</fullName>
    </recommendedName>
</protein>
<name>A0ABY7BFL8_9FIRM</name>
<dbReference type="InterPro" id="IPR036565">
    <property type="entry name" value="Mur-like_cat_sf"/>
</dbReference>
<dbReference type="SUPFAM" id="SSF53623">
    <property type="entry name" value="MurD-like peptide ligases, catalytic domain"/>
    <property type="match status" value="1"/>
</dbReference>
<evidence type="ECO:0000313" key="3">
    <source>
        <dbReference type="Proteomes" id="UP001164745"/>
    </source>
</evidence>
<proteinExistence type="predicted"/>
<keyword evidence="3" id="KW-1185">Reference proteome</keyword>
<dbReference type="Proteomes" id="UP001164745">
    <property type="component" value="Chromosome"/>
</dbReference>
<reference evidence="2" key="1">
    <citation type="submission" date="2022-12" db="EMBL/GenBank/DDBJ databases">
        <authorList>
            <person name="Bing R.G."/>
            <person name="Willard D.J."/>
            <person name="Manesh M.J.H."/>
            <person name="Laemthong T."/>
            <person name="Crosby J.R."/>
            <person name="Kelly R.M."/>
        </authorList>
    </citation>
    <scope>NUCLEOTIDE SEQUENCE</scope>
    <source>
        <strain evidence="2">DSM 8991</strain>
    </source>
</reference>
<evidence type="ECO:0000313" key="2">
    <source>
        <dbReference type="EMBL" id="WAM31265.1"/>
    </source>
</evidence>
<sequence length="381" mass="43731">MSQKNISLPYTAIGGYIVDLEVNSDLRVFSQNCNVDVYGAILDVYFEKMPNPSVPIIAVSGTIGKSTVLQIIRYIFQRCGVEVTIDSEIENFYLKSISDNSDIKLIEFNPTSVIEEIEIEPFVGIITNTLDNSQIERNILFSRSIKENGYLVLNATDPFKYLYSNKVKCKTIFTSAKSDNPDLLAHIELRKPCVYLEDDTITIFDGDETFGFCSIKEIPYSYDGRLKFAIENILQVVAALYFYSVDPEIIYRYLIEYKNDSHQNPGKFNIFDINGVKVVIDDIQKKEHIKILVENLEKIGINKLLFVCDQSKKGVVDFIEDRERIIYKEVKTFKDVVELFSTAMNRAKKGEGIFIILPEPLNRDVTYEIRESLVKRKKNFV</sequence>
<dbReference type="EMBL" id="CP113864">
    <property type="protein sequence ID" value="WAM31265.1"/>
    <property type="molecule type" value="Genomic_DNA"/>
</dbReference>
<comment type="pathway">
    <text evidence="1">Cell wall biogenesis; peptidoglycan biosynthesis.</text>
</comment>
<accession>A0ABY7BFL8</accession>
<evidence type="ECO:0008006" key="4">
    <source>
        <dbReference type="Google" id="ProtNLM"/>
    </source>
</evidence>
<dbReference type="RefSeq" id="WP_235374978.1">
    <property type="nucleotide sequence ID" value="NZ_CP113864.1"/>
</dbReference>
<dbReference type="PANTHER" id="PTHR23135">
    <property type="entry name" value="MUR LIGASE FAMILY MEMBER"/>
    <property type="match status" value="1"/>
</dbReference>